<organism evidence="1 2">
    <name type="scientific">Heterostelium pallidum (strain ATCC 26659 / Pp 5 / PN500)</name>
    <name type="common">Cellular slime mold</name>
    <name type="synonym">Polysphondylium pallidum</name>
    <dbReference type="NCBI Taxonomy" id="670386"/>
    <lineage>
        <taxon>Eukaryota</taxon>
        <taxon>Amoebozoa</taxon>
        <taxon>Evosea</taxon>
        <taxon>Eumycetozoa</taxon>
        <taxon>Dictyostelia</taxon>
        <taxon>Acytosteliales</taxon>
        <taxon>Acytosteliaceae</taxon>
        <taxon>Heterostelium</taxon>
    </lineage>
</organism>
<dbReference type="AlphaFoldDB" id="D3BBD0"/>
<evidence type="ECO:0000313" key="1">
    <source>
        <dbReference type="EMBL" id="EFA81337.1"/>
    </source>
</evidence>
<dbReference type="Proteomes" id="UP000001396">
    <property type="component" value="Unassembled WGS sequence"/>
</dbReference>
<dbReference type="InParanoid" id="D3BBD0"/>
<protein>
    <submittedName>
        <fullName evidence="1">Uncharacterized protein</fullName>
    </submittedName>
</protein>
<dbReference type="GeneID" id="31360805"/>
<proteinExistence type="predicted"/>
<dbReference type="FunCoup" id="D3BBD0">
    <property type="interactions" value="421"/>
</dbReference>
<keyword evidence="2" id="KW-1185">Reference proteome</keyword>
<gene>
    <name evidence="1" type="ORF">PPL_05320</name>
</gene>
<sequence length="78" mass="8648">MNSMYRAFNSRVLSSTVPNLTQKFSTQSRMPEFAMKNAKLSSAAMIHKSCFNTSRVEQTLLEEVGEGQADPSFNPSPS</sequence>
<dbReference type="EMBL" id="ADBJ01000025">
    <property type="protein sequence ID" value="EFA81337.1"/>
    <property type="molecule type" value="Genomic_DNA"/>
</dbReference>
<evidence type="ECO:0000313" key="2">
    <source>
        <dbReference type="Proteomes" id="UP000001396"/>
    </source>
</evidence>
<name>D3BBD0_HETP5</name>
<dbReference type="RefSeq" id="XP_020433455.1">
    <property type="nucleotide sequence ID" value="XM_020576206.1"/>
</dbReference>
<comment type="caution">
    <text evidence="1">The sequence shown here is derived from an EMBL/GenBank/DDBJ whole genome shotgun (WGS) entry which is preliminary data.</text>
</comment>
<accession>D3BBD0</accession>
<reference evidence="1 2" key="1">
    <citation type="journal article" date="2011" name="Genome Res.">
        <title>Phylogeny-wide analysis of social amoeba genomes highlights ancient origins for complex intercellular communication.</title>
        <authorList>
            <person name="Heidel A.J."/>
            <person name="Lawal H.M."/>
            <person name="Felder M."/>
            <person name="Schilde C."/>
            <person name="Helps N.R."/>
            <person name="Tunggal B."/>
            <person name="Rivero F."/>
            <person name="John U."/>
            <person name="Schleicher M."/>
            <person name="Eichinger L."/>
            <person name="Platzer M."/>
            <person name="Noegel A.A."/>
            <person name="Schaap P."/>
            <person name="Gloeckner G."/>
        </authorList>
    </citation>
    <scope>NUCLEOTIDE SEQUENCE [LARGE SCALE GENOMIC DNA]</scope>
    <source>
        <strain evidence="2">ATCC 26659 / Pp 5 / PN500</strain>
    </source>
</reference>